<dbReference type="GO" id="GO:0008195">
    <property type="term" value="F:phosphatidate phosphatase activity"/>
    <property type="evidence" value="ECO:0007669"/>
    <property type="project" value="InterPro"/>
</dbReference>
<feature type="compositionally biased region" description="Polar residues" evidence="1">
    <location>
        <begin position="834"/>
        <end position="844"/>
    </location>
</feature>
<feature type="region of interest" description="Disordered" evidence="1">
    <location>
        <begin position="1"/>
        <end position="22"/>
    </location>
</feature>
<dbReference type="PANTHER" id="PTHR28208:SF3">
    <property type="entry name" value="PHOSPHATIDATE PHOSPHATASE APP1"/>
    <property type="match status" value="1"/>
</dbReference>
<feature type="domain" description="Phosphatidate phosphatase APP1 catalytic" evidence="2">
    <location>
        <begin position="355"/>
        <end position="504"/>
    </location>
</feature>
<feature type="region of interest" description="Disordered" evidence="1">
    <location>
        <begin position="565"/>
        <end position="747"/>
    </location>
</feature>
<feature type="compositionally biased region" description="Low complexity" evidence="1">
    <location>
        <begin position="158"/>
        <end position="172"/>
    </location>
</feature>
<feature type="compositionally biased region" description="Low complexity" evidence="1">
    <location>
        <begin position="651"/>
        <end position="663"/>
    </location>
</feature>
<reference evidence="3" key="1">
    <citation type="journal article" date="2020" name="Stud. Mycol.">
        <title>101 Dothideomycetes genomes: a test case for predicting lifestyles and emergence of pathogens.</title>
        <authorList>
            <person name="Haridas S."/>
            <person name="Albert R."/>
            <person name="Binder M."/>
            <person name="Bloem J."/>
            <person name="Labutti K."/>
            <person name="Salamov A."/>
            <person name="Andreopoulos B."/>
            <person name="Baker S."/>
            <person name="Barry K."/>
            <person name="Bills G."/>
            <person name="Bluhm B."/>
            <person name="Cannon C."/>
            <person name="Castanera R."/>
            <person name="Culley D."/>
            <person name="Daum C."/>
            <person name="Ezra D."/>
            <person name="Gonzalez J."/>
            <person name="Henrissat B."/>
            <person name="Kuo A."/>
            <person name="Liang C."/>
            <person name="Lipzen A."/>
            <person name="Lutzoni F."/>
            <person name="Magnuson J."/>
            <person name="Mondo S."/>
            <person name="Nolan M."/>
            <person name="Ohm R."/>
            <person name="Pangilinan J."/>
            <person name="Park H.-J."/>
            <person name="Ramirez L."/>
            <person name="Alfaro M."/>
            <person name="Sun H."/>
            <person name="Tritt A."/>
            <person name="Yoshinaga Y."/>
            <person name="Zwiers L.-H."/>
            <person name="Turgeon B."/>
            <person name="Goodwin S."/>
            <person name="Spatafora J."/>
            <person name="Crous P."/>
            <person name="Grigoriev I."/>
        </authorList>
    </citation>
    <scope>NUCLEOTIDE SEQUENCE</scope>
    <source>
        <strain evidence="3">CBS 113979</strain>
    </source>
</reference>
<dbReference type="PROSITE" id="PS50330">
    <property type="entry name" value="UIM"/>
    <property type="match status" value="1"/>
</dbReference>
<proteinExistence type="predicted"/>
<evidence type="ECO:0000313" key="4">
    <source>
        <dbReference type="Proteomes" id="UP000800041"/>
    </source>
</evidence>
<feature type="region of interest" description="Disordered" evidence="1">
    <location>
        <begin position="42"/>
        <end position="66"/>
    </location>
</feature>
<sequence>MTSYGLFGGEEGAREPGSRRRKLAGYLKAANELRQTYQQQYTQGWGTTDSQWQEGEDAPPGGYPEGAVVRSGDQQMILFPSYARRHVRVKPEERSRSDEDSAGTGDQDFWQREWDQYEDDHAIVDVDVRGWVFAPHKGPLNRKHRIAVGLARQLVGLPAPSAPSETPSAGSSLANSRNPSPHGHRERVEERRKRRDEDLIEMEAESILRKGEAEADVAGRGAYSEAPGRSGSITKLQDSDSKHHAFKDDGPPITPLQKRASWNQPADMTPAELSIANSNLMARLRPFLANPMANTPISAFFYDDKNSRQRTIYTNPSGQFSLRAALDFVPTHVRILASEKLSATEEVIVTTSKGVSIISDIDDTIKHSAISSGAREIFRNAFIRELHDLTIEGVQEWYAHLSKMGASFHYVSNSPWQLYPVLQKYFSLAGLPSGSFHLKQYSGMLQGIFEPVAERKKGTLDRIARDFPERRFILIGDSGEADLEVYTDFVLENPGRVLGVFIRDVTTSIPQRFFDSSMGPLTGERSPRGRTGSQRSPRGSLASQYYREDDDPQLKAAISASLRDLEEQDKASQVSTIAHRIRPGNGSMTSDQPKSRPSLPPRRPTDPCAPEIHQMGPPMGNLIDFSDDDQTPSKAIQSRPSLNRGMSESVAQTAARRATATDAAAKKSRAPAPPRKPVALRSPSGGQEGTSSPSTPKIAPPPPKPRRTSAAVSSSPSRSSVASRSSTATDFTDEGSQPQAGYAATARQKISSVYNHIPPASSYVPGVHANNPPDQARTMSTSSSGNPNNNNISDKEPPKAPPRQGVSSYPAAAAQYASSYWNGSSTSNNGSASRAQSFNNQNPEISKREAMWRQRWERAEHIMRKHGVVLKTWRVGTDLMELSEKMVRDALRRDKWEEREEEWEGGE</sequence>
<evidence type="ECO:0000313" key="3">
    <source>
        <dbReference type="EMBL" id="KAF1991328.1"/>
    </source>
</evidence>
<feature type="compositionally biased region" description="Basic and acidic residues" evidence="1">
    <location>
        <begin position="186"/>
        <end position="197"/>
    </location>
</feature>
<feature type="compositionally biased region" description="Gly residues" evidence="1">
    <location>
        <begin position="1"/>
        <end position="10"/>
    </location>
</feature>
<feature type="compositionally biased region" description="Low complexity" evidence="1">
    <location>
        <begin position="807"/>
        <end position="833"/>
    </location>
</feature>
<feature type="compositionally biased region" description="Low complexity" evidence="1">
    <location>
        <begin position="708"/>
        <end position="728"/>
    </location>
</feature>
<name>A0A6G1HEG6_9PEZI</name>
<dbReference type="OrthoDB" id="2117591at2759"/>
<feature type="compositionally biased region" description="Low complexity" evidence="1">
    <location>
        <begin position="780"/>
        <end position="792"/>
    </location>
</feature>
<keyword evidence="4" id="KW-1185">Reference proteome</keyword>
<feature type="compositionally biased region" description="Polar residues" evidence="1">
    <location>
        <begin position="531"/>
        <end position="543"/>
    </location>
</feature>
<feature type="region of interest" description="Disordered" evidence="1">
    <location>
        <begin position="211"/>
        <end position="258"/>
    </location>
</feature>
<gene>
    <name evidence="3" type="ORF">K402DRAFT_416646</name>
</gene>
<dbReference type="InterPro" id="IPR019236">
    <property type="entry name" value="APP1_cat"/>
</dbReference>
<dbReference type="InterPro" id="IPR003903">
    <property type="entry name" value="UIM_dom"/>
</dbReference>
<dbReference type="InterPro" id="IPR052935">
    <property type="entry name" value="Mg2+_PAP"/>
</dbReference>
<protein>
    <recommendedName>
        <fullName evidence="2">Phosphatidate phosphatase APP1 catalytic domain-containing protein</fullName>
    </recommendedName>
</protein>
<dbReference type="PIRSF" id="PIRSF037464">
    <property type="entry name" value="UCP037464_APP1"/>
    <property type="match status" value="1"/>
</dbReference>
<dbReference type="PANTHER" id="PTHR28208">
    <property type="entry name" value="PHOSPHATIDATE PHOSPHATASE APP1"/>
    <property type="match status" value="1"/>
</dbReference>
<dbReference type="EMBL" id="ML977139">
    <property type="protein sequence ID" value="KAF1991328.1"/>
    <property type="molecule type" value="Genomic_DNA"/>
</dbReference>
<feature type="compositionally biased region" description="Basic and acidic residues" evidence="1">
    <location>
        <begin position="89"/>
        <end position="99"/>
    </location>
</feature>
<feature type="compositionally biased region" description="Polar residues" evidence="1">
    <location>
        <begin position="632"/>
        <end position="650"/>
    </location>
</feature>
<dbReference type="Gene3D" id="6.10.140.100">
    <property type="match status" value="1"/>
</dbReference>
<feature type="region of interest" description="Disordered" evidence="1">
    <location>
        <begin position="513"/>
        <end position="552"/>
    </location>
</feature>
<dbReference type="AlphaFoldDB" id="A0A6G1HEG6"/>
<feature type="region of interest" description="Disordered" evidence="1">
    <location>
        <begin position="763"/>
        <end position="846"/>
    </location>
</feature>
<organism evidence="3 4">
    <name type="scientific">Aulographum hederae CBS 113979</name>
    <dbReference type="NCBI Taxonomy" id="1176131"/>
    <lineage>
        <taxon>Eukaryota</taxon>
        <taxon>Fungi</taxon>
        <taxon>Dikarya</taxon>
        <taxon>Ascomycota</taxon>
        <taxon>Pezizomycotina</taxon>
        <taxon>Dothideomycetes</taxon>
        <taxon>Pleosporomycetidae</taxon>
        <taxon>Aulographales</taxon>
        <taxon>Aulographaceae</taxon>
    </lineage>
</organism>
<dbReference type="Proteomes" id="UP000800041">
    <property type="component" value="Unassembled WGS sequence"/>
</dbReference>
<feature type="region of interest" description="Disordered" evidence="1">
    <location>
        <begin position="158"/>
        <end position="197"/>
    </location>
</feature>
<accession>A0A6G1HEG6</accession>
<dbReference type="GO" id="GO:0030479">
    <property type="term" value="C:actin cortical patch"/>
    <property type="evidence" value="ECO:0007669"/>
    <property type="project" value="TreeGrafter"/>
</dbReference>
<dbReference type="Pfam" id="PF09949">
    <property type="entry name" value="APP1_cat"/>
    <property type="match status" value="1"/>
</dbReference>
<feature type="compositionally biased region" description="Basic and acidic residues" evidence="1">
    <location>
        <begin position="237"/>
        <end position="250"/>
    </location>
</feature>
<evidence type="ECO:0000259" key="2">
    <source>
        <dbReference type="Pfam" id="PF09949"/>
    </source>
</evidence>
<feature type="region of interest" description="Disordered" evidence="1">
    <location>
        <begin position="87"/>
        <end position="109"/>
    </location>
</feature>
<evidence type="ECO:0000256" key="1">
    <source>
        <dbReference type="SAM" id="MobiDB-lite"/>
    </source>
</evidence>
<dbReference type="InterPro" id="IPR017210">
    <property type="entry name" value="APP1"/>
</dbReference>